<dbReference type="Pfam" id="PF00455">
    <property type="entry name" value="DeoRC"/>
    <property type="match status" value="1"/>
</dbReference>
<gene>
    <name evidence="5" type="ORF">EQF91_06795</name>
</gene>
<evidence type="ECO:0000256" key="3">
    <source>
        <dbReference type="ARBA" id="ARBA00023163"/>
    </source>
</evidence>
<dbReference type="PROSITE" id="PS00894">
    <property type="entry name" value="HTH_DEOR_1"/>
    <property type="match status" value="1"/>
</dbReference>
<dbReference type="SUPFAM" id="SSF46785">
    <property type="entry name" value="Winged helix' DNA-binding domain"/>
    <property type="match status" value="1"/>
</dbReference>
<dbReference type="PROSITE" id="PS51000">
    <property type="entry name" value="HTH_DEOR_2"/>
    <property type="match status" value="1"/>
</dbReference>
<name>A0A4R9C2X0_9FIRM</name>
<feature type="domain" description="HTH deoR-type" evidence="4">
    <location>
        <begin position="3"/>
        <end position="58"/>
    </location>
</feature>
<evidence type="ECO:0000313" key="5">
    <source>
        <dbReference type="EMBL" id="TFF64988.1"/>
    </source>
</evidence>
<dbReference type="InterPro" id="IPR036388">
    <property type="entry name" value="WH-like_DNA-bd_sf"/>
</dbReference>
<reference evidence="5 6" key="1">
    <citation type="submission" date="2019-01" db="EMBL/GenBank/DDBJ databases">
        <title>Draft Genome Sequences of Helcococcus ovis Strains Isolated from the Uterus and Vagina of Dairy Cows with Metritis.</title>
        <authorList>
            <person name="Cunha F."/>
            <person name="Jeon S.J."/>
            <person name="Kutzer P."/>
            <person name="Galvao K.N."/>
        </authorList>
    </citation>
    <scope>NUCLEOTIDE SEQUENCE [LARGE SCALE GENOMIC DNA]</scope>
    <source>
        <strain evidence="5 6">KG-37</strain>
    </source>
</reference>
<organism evidence="5 6">
    <name type="scientific">Helcococcus ovis</name>
    <dbReference type="NCBI Taxonomy" id="72026"/>
    <lineage>
        <taxon>Bacteria</taxon>
        <taxon>Bacillati</taxon>
        <taxon>Bacillota</taxon>
        <taxon>Tissierellia</taxon>
        <taxon>Tissierellales</taxon>
        <taxon>Peptoniphilaceae</taxon>
        <taxon>Helcococcus</taxon>
    </lineage>
</organism>
<dbReference type="PRINTS" id="PR00037">
    <property type="entry name" value="HTHLACR"/>
</dbReference>
<keyword evidence="3" id="KW-0804">Transcription</keyword>
<dbReference type="GeneID" id="97030459"/>
<dbReference type="Proteomes" id="UP000297454">
    <property type="component" value="Unassembled WGS sequence"/>
</dbReference>
<sequence>MLKINRQKIIENELKTYGSIIISEISKKTGVTEETIRRDLKEMEKKNILKRIHGGAYLPDVEDKGAPSKLRETFLSNTKNNISKYVIKNLIKDTDSIILDSSTTCVSLAKMILEEDINVTIITNSLKIMMLFGEKKKNTKLISIGGSYRNISCSFTGYQSIQAISNYVADKSFISCSAISKNHGLLDNSQAESQIRKYFIKHSKIHYLIIDHTKFDDIADYIINPLNVINEVITDKKPSNEWIEVFSKLKIKINWIE</sequence>
<accession>A0A4R9C2X0</accession>
<dbReference type="InterPro" id="IPR001034">
    <property type="entry name" value="DeoR_HTH"/>
</dbReference>
<dbReference type="RefSeq" id="WP_134710333.1">
    <property type="nucleotide sequence ID" value="NZ_CP119081.1"/>
</dbReference>
<dbReference type="SMART" id="SM01134">
    <property type="entry name" value="DeoRC"/>
    <property type="match status" value="1"/>
</dbReference>
<dbReference type="AlphaFoldDB" id="A0A4R9C2X0"/>
<keyword evidence="1" id="KW-0805">Transcription regulation</keyword>
<evidence type="ECO:0000256" key="2">
    <source>
        <dbReference type="ARBA" id="ARBA00023125"/>
    </source>
</evidence>
<dbReference type="OrthoDB" id="9797223at2"/>
<evidence type="ECO:0000256" key="1">
    <source>
        <dbReference type="ARBA" id="ARBA00023015"/>
    </source>
</evidence>
<dbReference type="InterPro" id="IPR050313">
    <property type="entry name" value="Carb_Metab_HTH_regulators"/>
</dbReference>
<evidence type="ECO:0000313" key="6">
    <source>
        <dbReference type="Proteomes" id="UP000297454"/>
    </source>
</evidence>
<evidence type="ECO:0000259" key="4">
    <source>
        <dbReference type="PROSITE" id="PS51000"/>
    </source>
</evidence>
<dbReference type="Pfam" id="PF08220">
    <property type="entry name" value="HTH_DeoR"/>
    <property type="match status" value="1"/>
</dbReference>
<keyword evidence="2" id="KW-0238">DNA-binding</keyword>
<protein>
    <submittedName>
        <fullName evidence="5">DeoR/GlpR transcriptional regulator</fullName>
    </submittedName>
</protein>
<keyword evidence="6" id="KW-1185">Reference proteome</keyword>
<dbReference type="PANTHER" id="PTHR30363">
    <property type="entry name" value="HTH-TYPE TRANSCRIPTIONAL REGULATOR SRLR-RELATED"/>
    <property type="match status" value="1"/>
</dbReference>
<dbReference type="GO" id="GO:0003700">
    <property type="term" value="F:DNA-binding transcription factor activity"/>
    <property type="evidence" value="ECO:0007669"/>
    <property type="project" value="InterPro"/>
</dbReference>
<dbReference type="PANTHER" id="PTHR30363:SF44">
    <property type="entry name" value="AGA OPERON TRANSCRIPTIONAL REPRESSOR-RELATED"/>
    <property type="match status" value="1"/>
</dbReference>
<dbReference type="InterPro" id="IPR018356">
    <property type="entry name" value="Tscrpt_reg_HTH_DeoR_CS"/>
</dbReference>
<dbReference type="GO" id="GO:0003677">
    <property type="term" value="F:DNA binding"/>
    <property type="evidence" value="ECO:0007669"/>
    <property type="project" value="UniProtKB-KW"/>
</dbReference>
<dbReference type="InterPro" id="IPR036390">
    <property type="entry name" value="WH_DNA-bd_sf"/>
</dbReference>
<dbReference type="SUPFAM" id="SSF100950">
    <property type="entry name" value="NagB/RpiA/CoA transferase-like"/>
    <property type="match status" value="1"/>
</dbReference>
<comment type="caution">
    <text evidence="5">The sequence shown here is derived from an EMBL/GenBank/DDBJ whole genome shotgun (WGS) entry which is preliminary data.</text>
</comment>
<dbReference type="EMBL" id="SCFR01000026">
    <property type="protein sequence ID" value="TFF64988.1"/>
    <property type="molecule type" value="Genomic_DNA"/>
</dbReference>
<dbReference type="Gene3D" id="1.10.10.10">
    <property type="entry name" value="Winged helix-like DNA-binding domain superfamily/Winged helix DNA-binding domain"/>
    <property type="match status" value="1"/>
</dbReference>
<dbReference type="SMART" id="SM00420">
    <property type="entry name" value="HTH_DEOR"/>
    <property type="match status" value="1"/>
</dbReference>
<proteinExistence type="predicted"/>
<dbReference type="InterPro" id="IPR014036">
    <property type="entry name" value="DeoR-like_C"/>
</dbReference>
<dbReference type="InterPro" id="IPR037171">
    <property type="entry name" value="NagB/RpiA_transferase-like"/>
</dbReference>